<dbReference type="Pfam" id="PF13359">
    <property type="entry name" value="DDE_Tnp_4"/>
    <property type="match status" value="1"/>
</dbReference>
<evidence type="ECO:0000313" key="4">
    <source>
        <dbReference type="EMBL" id="KIJ25049.1"/>
    </source>
</evidence>
<proteinExistence type="predicted"/>
<keyword evidence="5" id="KW-1185">Reference proteome</keyword>
<feature type="non-terminal residue" evidence="4">
    <location>
        <position position="154"/>
    </location>
</feature>
<dbReference type="OrthoDB" id="5945905at2759"/>
<dbReference type="InterPro" id="IPR027806">
    <property type="entry name" value="HARBI1_dom"/>
</dbReference>
<dbReference type="AlphaFoldDB" id="A0A0C9TT67"/>
<dbReference type="EMBL" id="KN837438">
    <property type="protein sequence ID" value="KIJ25049.1"/>
    <property type="molecule type" value="Genomic_DNA"/>
</dbReference>
<protein>
    <recommendedName>
        <fullName evidence="3">DDE Tnp4 domain-containing protein</fullName>
    </recommendedName>
</protein>
<evidence type="ECO:0000256" key="2">
    <source>
        <dbReference type="ARBA" id="ARBA00022723"/>
    </source>
</evidence>
<dbReference type="GO" id="GO:0046872">
    <property type="term" value="F:metal ion binding"/>
    <property type="evidence" value="ECO:0007669"/>
    <property type="project" value="UniProtKB-KW"/>
</dbReference>
<reference evidence="4 5" key="1">
    <citation type="submission" date="2014-06" db="EMBL/GenBank/DDBJ databases">
        <title>Evolutionary Origins and Diversification of the Mycorrhizal Mutualists.</title>
        <authorList>
            <consortium name="DOE Joint Genome Institute"/>
            <consortium name="Mycorrhizal Genomics Consortium"/>
            <person name="Kohler A."/>
            <person name="Kuo A."/>
            <person name="Nagy L.G."/>
            <person name="Floudas D."/>
            <person name="Copeland A."/>
            <person name="Barry K.W."/>
            <person name="Cichocki N."/>
            <person name="Veneault-Fourrey C."/>
            <person name="LaButti K."/>
            <person name="Lindquist E.A."/>
            <person name="Lipzen A."/>
            <person name="Lundell T."/>
            <person name="Morin E."/>
            <person name="Murat C."/>
            <person name="Riley R."/>
            <person name="Ohm R."/>
            <person name="Sun H."/>
            <person name="Tunlid A."/>
            <person name="Henrissat B."/>
            <person name="Grigoriev I.V."/>
            <person name="Hibbett D.S."/>
            <person name="Martin F."/>
        </authorList>
    </citation>
    <scope>NUCLEOTIDE SEQUENCE [LARGE SCALE GENOMIC DNA]</scope>
    <source>
        <strain evidence="4 5">SS14</strain>
    </source>
</reference>
<evidence type="ECO:0000256" key="1">
    <source>
        <dbReference type="ARBA" id="ARBA00001968"/>
    </source>
</evidence>
<dbReference type="Proteomes" id="UP000054279">
    <property type="component" value="Unassembled WGS sequence"/>
</dbReference>
<keyword evidence="2" id="KW-0479">Metal-binding</keyword>
<gene>
    <name evidence="4" type="ORF">M422DRAFT_145348</name>
</gene>
<sequence>LLQFDSTHLTHETFTSFARAFTAKGSPFPFLAGLIDGTLQKNARPVHNQHLLYNGWKRIHCLKYHAVLSPDGLVIHVFGPIDGRRHDETVFKESSLADLLEKHFWTPAGELLYLYGDAGYLVGPHIILPYKEPVLTPQQEVFNREMSRIREPVE</sequence>
<organism evidence="4 5">
    <name type="scientific">Sphaerobolus stellatus (strain SS14)</name>
    <dbReference type="NCBI Taxonomy" id="990650"/>
    <lineage>
        <taxon>Eukaryota</taxon>
        <taxon>Fungi</taxon>
        <taxon>Dikarya</taxon>
        <taxon>Basidiomycota</taxon>
        <taxon>Agaricomycotina</taxon>
        <taxon>Agaricomycetes</taxon>
        <taxon>Phallomycetidae</taxon>
        <taxon>Geastrales</taxon>
        <taxon>Sphaerobolaceae</taxon>
        <taxon>Sphaerobolus</taxon>
    </lineage>
</organism>
<evidence type="ECO:0000259" key="3">
    <source>
        <dbReference type="Pfam" id="PF13359"/>
    </source>
</evidence>
<name>A0A0C9TT67_SPHS4</name>
<feature type="non-terminal residue" evidence="4">
    <location>
        <position position="1"/>
    </location>
</feature>
<accession>A0A0C9TT67</accession>
<evidence type="ECO:0000313" key="5">
    <source>
        <dbReference type="Proteomes" id="UP000054279"/>
    </source>
</evidence>
<comment type="cofactor">
    <cofactor evidence="1">
        <name>a divalent metal cation</name>
        <dbReference type="ChEBI" id="CHEBI:60240"/>
    </cofactor>
</comment>
<dbReference type="HOGENOM" id="CLU_059042_3_0_1"/>
<feature type="domain" description="DDE Tnp4" evidence="3">
    <location>
        <begin position="35"/>
        <end position="154"/>
    </location>
</feature>